<comment type="caution">
    <text evidence="1">The sequence shown here is derived from an EMBL/GenBank/DDBJ whole genome shotgun (WGS) entry which is preliminary data.</text>
</comment>
<protein>
    <recommendedName>
        <fullName evidence="3">ATP-binding protein</fullName>
    </recommendedName>
</protein>
<dbReference type="PANTHER" id="PTHR30121">
    <property type="entry name" value="UNCHARACTERIZED PROTEIN YJGR-RELATED"/>
    <property type="match status" value="1"/>
</dbReference>
<gene>
    <name evidence="1" type="ORF">DDT42_00202</name>
</gene>
<dbReference type="PANTHER" id="PTHR30121:SF6">
    <property type="entry name" value="SLR6007 PROTEIN"/>
    <property type="match status" value="1"/>
</dbReference>
<evidence type="ECO:0000313" key="1">
    <source>
        <dbReference type="EMBL" id="MBT9144363.1"/>
    </source>
</evidence>
<sequence>MNLLGRLSSPAGKESTPFEFYFWVAQDKMVELTNLVKVVCHHQDEEVVYYGIVDEVFRSSTLSSISDDVLRFDGKPENNLPIQSRGHFYAKVLVTRIEPLILIPPREESYVYLAENKDLMKVYSFESIKKPLKAGFLQNGFRGPSTPAMVNLDYLDGTNGAHVNVNGITGVATKTSYLLFFIKSFLAECQKYNEAHPSGDKMFINPIIFNLKGEDLMWLDKENINLTPEVAREYEALNILPQPFERVGFYVPRRVVSNKESITPFSSRLNSEVMLWSLKEIKERDLLEHLYSDDDLQDENFRASLYAVNKLIEEEENITNFNSLMSMLKEKGNDPQPLGLYKSSFQRFLRRTETALEECRSIISRRMDSGFSIPFKDLEPGKTLVIDLHNLKDRAAKFVLASLIKEILYLKEMDPKFENRKFIIMVDELNKFAPKVGYHNNPVAELIIDLSQRGRSLGVFLFGAQQMASQVHDSVIGNSALRVIGNTDPVELSSDAYRFLTPSQKEQVMNLTIGSMMLKQVGFKQPMVIKFPFPCFATRREEVKGEIADLW</sequence>
<proteinExistence type="predicted"/>
<reference evidence="1 2" key="1">
    <citation type="journal article" date="2021" name="bioRxiv">
        <title>Unique metabolic strategies in Hadean analogues reveal hints for primordial physiology.</title>
        <authorList>
            <person name="Nobu M.K."/>
            <person name="Nakai R."/>
            <person name="Tamazawa S."/>
            <person name="Mori H."/>
            <person name="Toyoda A."/>
            <person name="Ijiri A."/>
            <person name="Suzuki S."/>
            <person name="Kurokawa K."/>
            <person name="Kamagata Y."/>
            <person name="Tamaki H."/>
        </authorList>
    </citation>
    <scope>NUCLEOTIDE SEQUENCE [LARGE SCALE GENOMIC DNA]</scope>
    <source>
        <strain evidence="1">BS525</strain>
    </source>
</reference>
<dbReference type="Proteomes" id="UP000811545">
    <property type="component" value="Unassembled WGS sequence"/>
</dbReference>
<evidence type="ECO:0000313" key="2">
    <source>
        <dbReference type="Proteomes" id="UP000811545"/>
    </source>
</evidence>
<dbReference type="SUPFAM" id="SSF52540">
    <property type="entry name" value="P-loop containing nucleoside triphosphate hydrolases"/>
    <property type="match status" value="1"/>
</dbReference>
<accession>A0A9E2BEX4</accession>
<evidence type="ECO:0008006" key="3">
    <source>
        <dbReference type="Google" id="ProtNLM"/>
    </source>
</evidence>
<dbReference type="InterPro" id="IPR051162">
    <property type="entry name" value="T4SS_component"/>
</dbReference>
<dbReference type="AlphaFoldDB" id="A0A9E2BEX4"/>
<dbReference type="Gene3D" id="3.40.50.300">
    <property type="entry name" value="P-loop containing nucleotide triphosphate hydrolases"/>
    <property type="match status" value="1"/>
</dbReference>
<organism evidence="1 2">
    <name type="scientific">Psychracetigena formicireducens</name>
    <dbReference type="NCBI Taxonomy" id="2986056"/>
    <lineage>
        <taxon>Bacteria</taxon>
        <taxon>Bacillati</taxon>
        <taxon>Candidatus Lithacetigenota</taxon>
        <taxon>Candidatus Psychracetigena</taxon>
    </lineage>
</organism>
<name>A0A9E2BEX4_PSYF1</name>
<dbReference type="EMBL" id="QLTW01000005">
    <property type="protein sequence ID" value="MBT9144363.1"/>
    <property type="molecule type" value="Genomic_DNA"/>
</dbReference>
<dbReference type="InterPro" id="IPR027417">
    <property type="entry name" value="P-loop_NTPase"/>
</dbReference>